<evidence type="ECO:0000313" key="4">
    <source>
        <dbReference type="Proteomes" id="UP000054481"/>
    </source>
</evidence>
<dbReference type="AlphaFoldDB" id="A0A0F7ZR93"/>
<keyword evidence="2" id="KW-0732">Signal</keyword>
<dbReference type="EMBL" id="KQ030746">
    <property type="protein sequence ID" value="KJZ69213.1"/>
    <property type="molecule type" value="Genomic_DNA"/>
</dbReference>
<feature type="transmembrane region" description="Helical" evidence="1">
    <location>
        <begin position="42"/>
        <end position="60"/>
    </location>
</feature>
<evidence type="ECO:0000313" key="3">
    <source>
        <dbReference type="EMBL" id="KJZ69213.1"/>
    </source>
</evidence>
<keyword evidence="1" id="KW-0472">Membrane</keyword>
<gene>
    <name evidence="3" type="ORF">HIM_11392</name>
</gene>
<feature type="chain" id="PRO_5002526219" evidence="2">
    <location>
        <begin position="25"/>
        <end position="168"/>
    </location>
</feature>
<organism evidence="3 4">
    <name type="scientific">Hirsutella minnesotensis 3608</name>
    <dbReference type="NCBI Taxonomy" id="1043627"/>
    <lineage>
        <taxon>Eukaryota</taxon>
        <taxon>Fungi</taxon>
        <taxon>Dikarya</taxon>
        <taxon>Ascomycota</taxon>
        <taxon>Pezizomycotina</taxon>
        <taxon>Sordariomycetes</taxon>
        <taxon>Hypocreomycetidae</taxon>
        <taxon>Hypocreales</taxon>
        <taxon>Ophiocordycipitaceae</taxon>
        <taxon>Hirsutella</taxon>
    </lineage>
</organism>
<protein>
    <submittedName>
        <fullName evidence="3">Uncharacterized protein</fullName>
    </submittedName>
</protein>
<evidence type="ECO:0000256" key="1">
    <source>
        <dbReference type="SAM" id="Phobius"/>
    </source>
</evidence>
<dbReference type="Proteomes" id="UP000054481">
    <property type="component" value="Unassembled WGS sequence"/>
</dbReference>
<reference evidence="3 4" key="1">
    <citation type="journal article" date="2014" name="Genome Biol. Evol.">
        <title>Comparative genomics and transcriptomics analyses reveal divergent lifestyle features of nematode endoparasitic fungus Hirsutella minnesotensis.</title>
        <authorList>
            <person name="Lai Y."/>
            <person name="Liu K."/>
            <person name="Zhang X."/>
            <person name="Zhang X."/>
            <person name="Li K."/>
            <person name="Wang N."/>
            <person name="Shu C."/>
            <person name="Wu Y."/>
            <person name="Wang C."/>
            <person name="Bushley K.E."/>
            <person name="Xiang M."/>
            <person name="Liu X."/>
        </authorList>
    </citation>
    <scope>NUCLEOTIDE SEQUENCE [LARGE SCALE GENOMIC DNA]</scope>
    <source>
        <strain evidence="3 4">3608</strain>
    </source>
</reference>
<evidence type="ECO:0000256" key="2">
    <source>
        <dbReference type="SAM" id="SignalP"/>
    </source>
</evidence>
<feature type="transmembrane region" description="Helical" evidence="1">
    <location>
        <begin position="94"/>
        <end position="112"/>
    </location>
</feature>
<keyword evidence="1" id="KW-0812">Transmembrane</keyword>
<accession>A0A0F7ZR93</accession>
<proteinExistence type="predicted"/>
<sequence>MILILMVFFLKLILLMLKLQNPMADLVKRNKTNYLVKNVNLVILLVPKDFNVVFLVLYPIQKDLEDLFVKLSVLSLRKLALKLMNFWIQNLVKVLNMVLCLVFVLIQLLVVVKPWLVNLGRNFELLKKLKPLKLLKLLKLLKRIKSLLMILFKDAKAAEAAEAAEADF</sequence>
<name>A0A0F7ZR93_9HYPO</name>
<keyword evidence="1" id="KW-1133">Transmembrane helix</keyword>
<feature type="signal peptide" evidence="2">
    <location>
        <begin position="1"/>
        <end position="24"/>
    </location>
</feature>
<keyword evidence="4" id="KW-1185">Reference proteome</keyword>